<dbReference type="InterPro" id="IPR006598">
    <property type="entry name" value="CAP10"/>
</dbReference>
<evidence type="ECO:0000256" key="1">
    <source>
        <dbReference type="SAM" id="Phobius"/>
    </source>
</evidence>
<sequence length="840" mass="92722">MVKGRLWPFAAALCASCIVLWWLALSLAGPVPAASTCRVDPSLLREYGRHTLSLSRVHEGSGYRVQRVLERLESGEGIKAAVIGGSVSNGHGMSPSGVPFEYGAVKAPWHTFVSAWLNTTYGPQAFINGAMAATDSTFFRYCWAERIRLAESAPDLVLVELDVNDVADEPSRLAAELLVRSILLLPNKPAVIFVGAFALVSQSRRDGILNGGDVHAQVAAYYDVPHISLRGPFLPALTANHSLSQPWFNGDPRHIAAPLHRALGDMVIAFLSEQRCSIDAADLVLSNEGSFSFSQLVGEVPSRLMRDEWDATVVHPASPPACRIAGSTLEPASASPDWSLYSFRDVKTYLETTKGAGRTIDFDVEVPPGAAGEVGVAFLRSPHYKLGKAVCRVGEQEKVLDGFWSRKASLTEIEIVARNLPVGTHRLSCTTSSKGKAFRIAAIALPALALFLAGATAGYLAFPTFLGPVVLSVSPDPLFPVDLSYLKTRPYDPLPASLVHQRNLNYKQCDDAFTLLWPAVHEAAQQFARDGISLDELDRLEREETRVSIVDGQLYVKTFHGEWTSRSFAVLASLNEAVRTSPDVFPDVEFVFRATDNLGNGAHFGLTKRDSDRMFLLPDFGFYSWPEPRALGWQNARRKAIQFDSSLNWTSKEDKLFWRGAYLSQLRHDLRDVANAHPWGDIGEIKWGEGAAGWITMEEHCGKRYLADADSHSYSGRLKYLMLCRSVVVSHRKKWRQSWHGALDGRPGSPTQNFVELGSESWDGLVEAVEDLRARPAHAEAVAENAVRALRDRYLTPASVACYWRRVLSEYATLQRFVPTRGGIDFESFILAREVDYAPH</sequence>
<feature type="signal peptide" evidence="2">
    <location>
        <begin position="1"/>
        <end position="28"/>
    </location>
</feature>
<dbReference type="InterPro" id="IPR036514">
    <property type="entry name" value="SGNH_hydro_sf"/>
</dbReference>
<feature type="chain" id="PRO_5008265604" description="Glycosyl transferase CAP10 domain-containing protein" evidence="2">
    <location>
        <begin position="29"/>
        <end position="840"/>
    </location>
</feature>
<accession>A0A194SCY3</accession>
<evidence type="ECO:0000313" key="4">
    <source>
        <dbReference type="EMBL" id="KPV78305.1"/>
    </source>
</evidence>
<evidence type="ECO:0000256" key="2">
    <source>
        <dbReference type="SAM" id="SignalP"/>
    </source>
</evidence>
<dbReference type="Proteomes" id="UP000053890">
    <property type="component" value="Unassembled WGS sequence"/>
</dbReference>
<reference evidence="4 5" key="1">
    <citation type="journal article" date="2015" name="Front. Microbiol.">
        <title>Genome sequence of the plant growth promoting endophytic yeast Rhodotorula graminis WP1.</title>
        <authorList>
            <person name="Firrincieli A."/>
            <person name="Otillar R."/>
            <person name="Salamov A."/>
            <person name="Schmutz J."/>
            <person name="Khan Z."/>
            <person name="Redman R.S."/>
            <person name="Fleck N.D."/>
            <person name="Lindquist E."/>
            <person name="Grigoriev I.V."/>
            <person name="Doty S.L."/>
        </authorList>
    </citation>
    <scope>NUCLEOTIDE SEQUENCE [LARGE SCALE GENOMIC DNA]</scope>
    <source>
        <strain evidence="4 5">WP1</strain>
    </source>
</reference>
<feature type="domain" description="Glycosyl transferase CAP10" evidence="3">
    <location>
        <begin position="584"/>
        <end position="818"/>
    </location>
</feature>
<dbReference type="EMBL" id="KQ474073">
    <property type="protein sequence ID" value="KPV78305.1"/>
    <property type="molecule type" value="Genomic_DNA"/>
</dbReference>
<dbReference type="SMART" id="SM00672">
    <property type="entry name" value="CAP10"/>
    <property type="match status" value="1"/>
</dbReference>
<dbReference type="GeneID" id="28975945"/>
<dbReference type="AlphaFoldDB" id="A0A194SCY3"/>
<dbReference type="PANTHER" id="PTHR34407">
    <property type="entry name" value="EXPRESSED PROTEIN"/>
    <property type="match status" value="1"/>
</dbReference>
<keyword evidence="1" id="KW-0812">Transmembrane</keyword>
<dbReference type="OrthoDB" id="202415at2759"/>
<keyword evidence="1" id="KW-1133">Transmembrane helix</keyword>
<keyword evidence="1" id="KW-0472">Membrane</keyword>
<gene>
    <name evidence="4" type="ORF">RHOBADRAFT_50785</name>
</gene>
<dbReference type="RefSeq" id="XP_018274354.1">
    <property type="nucleotide sequence ID" value="XM_018415497.1"/>
</dbReference>
<dbReference type="SUPFAM" id="SSF52266">
    <property type="entry name" value="SGNH hydrolase"/>
    <property type="match status" value="1"/>
</dbReference>
<protein>
    <recommendedName>
        <fullName evidence="3">Glycosyl transferase CAP10 domain-containing protein</fullName>
    </recommendedName>
</protein>
<dbReference type="PANTHER" id="PTHR34407:SF1">
    <property type="entry name" value="SGNH HYDROLASE-TYPE ESTERASE DOMAIN-CONTAINING PROTEIN"/>
    <property type="match status" value="1"/>
</dbReference>
<dbReference type="CDD" id="cd00229">
    <property type="entry name" value="SGNH_hydrolase"/>
    <property type="match status" value="1"/>
</dbReference>
<organism evidence="4 5">
    <name type="scientific">Rhodotorula graminis (strain WP1)</name>
    <dbReference type="NCBI Taxonomy" id="578459"/>
    <lineage>
        <taxon>Eukaryota</taxon>
        <taxon>Fungi</taxon>
        <taxon>Dikarya</taxon>
        <taxon>Basidiomycota</taxon>
        <taxon>Pucciniomycotina</taxon>
        <taxon>Microbotryomycetes</taxon>
        <taxon>Sporidiobolales</taxon>
        <taxon>Sporidiobolaceae</taxon>
        <taxon>Rhodotorula</taxon>
    </lineage>
</organism>
<feature type="transmembrane region" description="Helical" evidence="1">
    <location>
        <begin position="437"/>
        <end position="462"/>
    </location>
</feature>
<evidence type="ECO:0000259" key="3">
    <source>
        <dbReference type="SMART" id="SM00672"/>
    </source>
</evidence>
<evidence type="ECO:0000313" key="5">
    <source>
        <dbReference type="Proteomes" id="UP000053890"/>
    </source>
</evidence>
<keyword evidence="2" id="KW-0732">Signal</keyword>
<dbReference type="Gene3D" id="3.40.50.1110">
    <property type="entry name" value="SGNH hydrolase"/>
    <property type="match status" value="1"/>
</dbReference>
<dbReference type="Pfam" id="PF05686">
    <property type="entry name" value="Glyco_transf_90"/>
    <property type="match status" value="1"/>
</dbReference>
<keyword evidence="5" id="KW-1185">Reference proteome</keyword>
<name>A0A194SCY3_RHOGW</name>
<proteinExistence type="predicted"/>